<dbReference type="SUPFAM" id="SSF47923">
    <property type="entry name" value="Ypt/Rab-GAP domain of gyp1p"/>
    <property type="match status" value="1"/>
</dbReference>
<feature type="region of interest" description="Disordered" evidence="1">
    <location>
        <begin position="143"/>
        <end position="170"/>
    </location>
</feature>
<dbReference type="Pfam" id="PF00566">
    <property type="entry name" value="RabGAP-TBC"/>
    <property type="match status" value="1"/>
</dbReference>
<dbReference type="HOGENOM" id="CLU_021215_0_0_1"/>
<dbReference type="InParanoid" id="G3APE3"/>
<keyword evidence="4" id="KW-1185">Reference proteome</keyword>
<sequence>MPYDKYTIQVNPLPANLTPSQRLKLRKLNINHTISSQFNSLPRQSVYVDTKDELIDPMDSLFNIPCPRFSTCTASTTSTAASSVFSSSESLSSDDWGEADNMQLELAFKSESARICDEFLEHSKILADFKKVNVSMPALSKPSCSLPRLPPKSPSLPEIPTRPTPPQQTRYQTYTRPTWLPPKSTHDKLKHQHQAGNLINHAISAEAKLQQRRLKTIAKLNKQRQKDIISTWVPYLEAKSTLDTQLKNIDECIWRGVDEEVRAKVWWKSQQLKKSQYNDTFCDYYFHEVGLIHDRIIQSQRLQHEVDMCQRNPNHQKSIQRLSKLNHGLKTELNCSIHNYTLTQWTTIFQTISKKLEHLYPEIHLPIDKVTQVIVAFMLYWHHQTSCDLSTLAAISGLPNLAAILHRTYKGSMYKTLITLCHIFQMKLPNMMLSYLTAAPENQPIIASSISDYIHYEYELTFKDQLDRVYTHFKVRNVEPLAYLPTLVAGLCTNLFSFDLSSHILDIVLLSENNEQFIIQLVLGYMKKIQHKLFGTDQEILHTLLGDNGVNVGYEYEFIDTIKMIK</sequence>
<dbReference type="Proteomes" id="UP000000709">
    <property type="component" value="Unassembled WGS sequence"/>
</dbReference>
<evidence type="ECO:0000256" key="1">
    <source>
        <dbReference type="SAM" id="MobiDB-lite"/>
    </source>
</evidence>
<protein>
    <recommendedName>
        <fullName evidence="2">Rab-GAP TBC domain-containing protein</fullName>
    </recommendedName>
</protein>
<dbReference type="OMA" id="FTRPTWL"/>
<dbReference type="eggNOG" id="KOG2223">
    <property type="taxonomic scope" value="Eukaryota"/>
</dbReference>
<feature type="domain" description="Rab-GAP TBC" evidence="2">
    <location>
        <begin position="457"/>
        <end position="533"/>
    </location>
</feature>
<dbReference type="AlphaFoldDB" id="G3APE3"/>
<proteinExistence type="predicted"/>
<accession>G3APE3</accession>
<gene>
    <name evidence="3" type="ORF">SPAPADRAFT_61205</name>
</gene>
<dbReference type="KEGG" id="spaa:SPAPADRAFT_61205"/>
<organism evidence="4">
    <name type="scientific">Spathaspora passalidarum (strain NRRL Y-27907 / 11-Y1)</name>
    <dbReference type="NCBI Taxonomy" id="619300"/>
    <lineage>
        <taxon>Eukaryota</taxon>
        <taxon>Fungi</taxon>
        <taxon>Dikarya</taxon>
        <taxon>Ascomycota</taxon>
        <taxon>Saccharomycotina</taxon>
        <taxon>Pichiomycetes</taxon>
        <taxon>Debaryomycetaceae</taxon>
        <taxon>Spathaspora</taxon>
    </lineage>
</organism>
<dbReference type="GeneID" id="18873776"/>
<reference evidence="3 4" key="1">
    <citation type="journal article" date="2011" name="Proc. Natl. Acad. Sci. U.S.A.">
        <title>Comparative genomics of xylose-fermenting fungi for enhanced biofuel production.</title>
        <authorList>
            <person name="Wohlbach D.J."/>
            <person name="Kuo A."/>
            <person name="Sato T.K."/>
            <person name="Potts K.M."/>
            <person name="Salamov A.A."/>
            <person name="LaButti K.M."/>
            <person name="Sun H."/>
            <person name="Clum A."/>
            <person name="Pangilinan J.L."/>
            <person name="Lindquist E.A."/>
            <person name="Lucas S."/>
            <person name="Lapidus A."/>
            <person name="Jin M."/>
            <person name="Gunawan C."/>
            <person name="Balan V."/>
            <person name="Dale B.E."/>
            <person name="Jeffries T.W."/>
            <person name="Zinkel R."/>
            <person name="Barry K.W."/>
            <person name="Grigoriev I.V."/>
            <person name="Gasch A.P."/>
        </authorList>
    </citation>
    <scope>NUCLEOTIDE SEQUENCE [LARGE SCALE GENOMIC DNA]</scope>
    <source>
        <strain evidence="4">NRRL Y-27907 / 11-Y1</strain>
    </source>
</reference>
<evidence type="ECO:0000313" key="3">
    <source>
        <dbReference type="EMBL" id="EGW32121.1"/>
    </source>
</evidence>
<dbReference type="InterPro" id="IPR035969">
    <property type="entry name" value="Rab-GAP_TBC_sf"/>
</dbReference>
<dbReference type="OrthoDB" id="185618at2759"/>
<dbReference type="RefSeq" id="XP_007375397.1">
    <property type="nucleotide sequence ID" value="XM_007375335.1"/>
</dbReference>
<name>G3APE3_SPAPN</name>
<dbReference type="EMBL" id="GL996502">
    <property type="protein sequence ID" value="EGW32121.1"/>
    <property type="molecule type" value="Genomic_DNA"/>
</dbReference>
<dbReference type="InterPro" id="IPR000195">
    <property type="entry name" value="Rab-GAP-TBC_dom"/>
</dbReference>
<evidence type="ECO:0000313" key="4">
    <source>
        <dbReference type="Proteomes" id="UP000000709"/>
    </source>
</evidence>
<dbReference type="STRING" id="619300.G3APE3"/>
<evidence type="ECO:0000259" key="2">
    <source>
        <dbReference type="Pfam" id="PF00566"/>
    </source>
</evidence>
<dbReference type="Gene3D" id="1.10.472.80">
    <property type="entry name" value="Ypt/Rab-GAP domain of gyp1p, domain 3"/>
    <property type="match status" value="1"/>
</dbReference>